<keyword evidence="2" id="KW-1185">Reference proteome</keyword>
<accession>A0ABD3FKP2</accession>
<dbReference type="EMBL" id="JBIMZQ010000017">
    <property type="protein sequence ID" value="KAL3666380.1"/>
    <property type="molecule type" value="Genomic_DNA"/>
</dbReference>
<gene>
    <name evidence="1" type="ORF">V7S43_008631</name>
</gene>
<comment type="caution">
    <text evidence="1">The sequence shown here is derived from an EMBL/GenBank/DDBJ whole genome shotgun (WGS) entry which is preliminary data.</text>
</comment>
<sequence length="129" mass="14894">MATQELFDREEADERGEDEEACRPVVLFSNIKRDAFQAWIETNDDDEFRCWDYEPLNAESGRVLLYFFPTAVQALAVSQIITKICSELVRIGNDEELSETLLTLPSPMLRFSFHLRLPDGALEPRDAFF</sequence>
<name>A0ABD3FKP2_9STRA</name>
<evidence type="ECO:0000313" key="2">
    <source>
        <dbReference type="Proteomes" id="UP001632037"/>
    </source>
</evidence>
<proteinExistence type="predicted"/>
<dbReference type="Proteomes" id="UP001632037">
    <property type="component" value="Unassembled WGS sequence"/>
</dbReference>
<organism evidence="1 2">
    <name type="scientific">Phytophthora oleae</name>
    <dbReference type="NCBI Taxonomy" id="2107226"/>
    <lineage>
        <taxon>Eukaryota</taxon>
        <taxon>Sar</taxon>
        <taxon>Stramenopiles</taxon>
        <taxon>Oomycota</taxon>
        <taxon>Peronosporomycetes</taxon>
        <taxon>Peronosporales</taxon>
        <taxon>Peronosporaceae</taxon>
        <taxon>Phytophthora</taxon>
    </lineage>
</organism>
<dbReference type="AlphaFoldDB" id="A0ABD3FKP2"/>
<protein>
    <submittedName>
        <fullName evidence="1">Uncharacterized protein</fullName>
    </submittedName>
</protein>
<reference evidence="1 2" key="1">
    <citation type="submission" date="2024-09" db="EMBL/GenBank/DDBJ databases">
        <title>Genome sequencing and assembly of Phytophthora oleae, isolate VK10A, causative agent of rot of olive drupes.</title>
        <authorList>
            <person name="Conti Taguali S."/>
            <person name="Riolo M."/>
            <person name="La Spada F."/>
            <person name="Cacciola S.O."/>
            <person name="Dionisio G."/>
        </authorList>
    </citation>
    <scope>NUCLEOTIDE SEQUENCE [LARGE SCALE GENOMIC DNA]</scope>
    <source>
        <strain evidence="1 2">VK10A</strain>
    </source>
</reference>
<evidence type="ECO:0000313" key="1">
    <source>
        <dbReference type="EMBL" id="KAL3666380.1"/>
    </source>
</evidence>